<feature type="compositionally biased region" description="Polar residues" evidence="1">
    <location>
        <begin position="108"/>
        <end position="128"/>
    </location>
</feature>
<dbReference type="OrthoDB" id="10315007at2759"/>
<reference evidence="2" key="1">
    <citation type="submission" date="2022-10" db="EMBL/GenBank/DDBJ databases">
        <title>Adaptive evolution leads to modifications in subtelomeric GC content in a zoonotic Cryptosporidium species.</title>
        <authorList>
            <person name="Li J."/>
            <person name="Feng Y."/>
            <person name="Xiao L."/>
        </authorList>
    </citation>
    <scope>NUCLEOTIDE SEQUENCE</scope>
    <source>
        <strain evidence="2">33844</strain>
    </source>
</reference>
<comment type="caution">
    <text evidence="2">The sequence shown here is derived from an EMBL/GenBank/DDBJ whole genome shotgun (WGS) entry which is preliminary data.</text>
</comment>
<evidence type="ECO:0000313" key="2">
    <source>
        <dbReference type="EMBL" id="KAJ1612716.1"/>
    </source>
</evidence>
<dbReference type="EMBL" id="JAPCXC010000005">
    <property type="protein sequence ID" value="KAJ1612716.1"/>
    <property type="molecule type" value="Genomic_DNA"/>
</dbReference>
<evidence type="ECO:0000256" key="1">
    <source>
        <dbReference type="SAM" id="MobiDB-lite"/>
    </source>
</evidence>
<name>A0A9D5DJ38_9CRYT</name>
<feature type="compositionally biased region" description="Polar residues" evidence="1">
    <location>
        <begin position="45"/>
        <end position="54"/>
    </location>
</feature>
<protein>
    <submittedName>
        <fullName evidence="2">Uncharacterized protein</fullName>
    </submittedName>
</protein>
<dbReference type="Proteomes" id="UP001067231">
    <property type="component" value="Unassembled WGS sequence"/>
</dbReference>
<feature type="region of interest" description="Disordered" evidence="1">
    <location>
        <begin position="99"/>
        <end position="128"/>
    </location>
</feature>
<accession>A0A9D5DJ38</accession>
<organism evidence="2">
    <name type="scientific">Cryptosporidium canis</name>
    <dbReference type="NCBI Taxonomy" id="195482"/>
    <lineage>
        <taxon>Eukaryota</taxon>
        <taxon>Sar</taxon>
        <taxon>Alveolata</taxon>
        <taxon>Apicomplexa</taxon>
        <taxon>Conoidasida</taxon>
        <taxon>Coccidia</taxon>
        <taxon>Eucoccidiorida</taxon>
        <taxon>Eimeriorina</taxon>
        <taxon>Cryptosporidiidae</taxon>
        <taxon>Cryptosporidium</taxon>
    </lineage>
</organism>
<dbReference type="AlphaFoldDB" id="A0A9D5DJ38"/>
<sequence length="128" mass="14240">MSISVCFEDSNLANTQICRCFTCGLLQYTGVVIKNEDNAEETSSKSHSPKSIPQSGEKELNKQNGELIYRFGATETEGMGNIANNKKLVLEELKEKYQGPKLPHEAHNNPNYITNNSTETVNSNPFIN</sequence>
<feature type="region of interest" description="Disordered" evidence="1">
    <location>
        <begin position="38"/>
        <end position="60"/>
    </location>
</feature>
<gene>
    <name evidence="2" type="ORF">OJ253_458</name>
</gene>
<proteinExistence type="predicted"/>